<feature type="compositionally biased region" description="Polar residues" evidence="1">
    <location>
        <begin position="1"/>
        <end position="10"/>
    </location>
</feature>
<evidence type="ECO:0000313" key="2">
    <source>
        <dbReference type="EMBL" id="SPD69734.1"/>
    </source>
</evidence>
<keyword evidence="2" id="KW-0614">Plasmid</keyword>
<name>A0A375HWR5_9BURK</name>
<evidence type="ECO:0000313" key="3">
    <source>
        <dbReference type="Proteomes" id="UP000254259"/>
    </source>
</evidence>
<organism evidence="2 3">
    <name type="scientific">Cupriavidus taiwanensis</name>
    <dbReference type="NCBI Taxonomy" id="164546"/>
    <lineage>
        <taxon>Bacteria</taxon>
        <taxon>Pseudomonadati</taxon>
        <taxon>Pseudomonadota</taxon>
        <taxon>Betaproteobacteria</taxon>
        <taxon>Burkholderiales</taxon>
        <taxon>Burkholderiaceae</taxon>
        <taxon>Cupriavidus</taxon>
    </lineage>
</organism>
<dbReference type="Proteomes" id="UP000254259">
    <property type="component" value="Plasmid CBM2636p"/>
</dbReference>
<feature type="region of interest" description="Disordered" evidence="1">
    <location>
        <begin position="1"/>
        <end position="31"/>
    </location>
</feature>
<sequence>MTAGRSSPDTQRTEADARKSEAIADMTDPVDRSNFRKKDSVMAFADTGLTAANHSVVLGLQKAWLTALDAASLATT</sequence>
<feature type="compositionally biased region" description="Basic and acidic residues" evidence="1">
    <location>
        <begin position="11"/>
        <end position="22"/>
    </location>
</feature>
<dbReference type="EMBL" id="LT984815">
    <property type="protein sequence ID" value="SPD69734.1"/>
    <property type="molecule type" value="Genomic_DNA"/>
</dbReference>
<dbReference type="AlphaFoldDB" id="A0A375HWR5"/>
<reference evidence="2 3" key="1">
    <citation type="submission" date="2018-01" db="EMBL/GenBank/DDBJ databases">
        <authorList>
            <person name="Clerissi C."/>
        </authorList>
    </citation>
    <scope>NUCLEOTIDE SEQUENCE [LARGE SCALE GENOMIC DNA]</scope>
    <source>
        <strain evidence="2">Cupriavidus taiwanensis SWF 66322</strain>
        <plasmid evidence="3">cbm2636p</plasmid>
    </source>
</reference>
<protein>
    <submittedName>
        <fullName evidence="2">Uncharacterized protein</fullName>
    </submittedName>
</protein>
<proteinExistence type="predicted"/>
<gene>
    <name evidence="2" type="ORF">CBM2636_P20421</name>
</gene>
<accession>A0A375HWR5</accession>
<evidence type="ECO:0000256" key="1">
    <source>
        <dbReference type="SAM" id="MobiDB-lite"/>
    </source>
</evidence>
<geneLocation type="plasmid" evidence="3">
    <name>cbm2636p</name>
</geneLocation>